<dbReference type="GO" id="GO:0007165">
    <property type="term" value="P:signal transduction"/>
    <property type="evidence" value="ECO:0007669"/>
    <property type="project" value="InterPro"/>
</dbReference>
<accession>A0A251XC10</accession>
<protein>
    <recommendedName>
        <fullName evidence="1">CheW-like domain-containing protein</fullName>
    </recommendedName>
</protein>
<sequence length="159" mass="17531">MANQAVFVRSLLVPIGGGNLLMPTAVVAEVAPWQAAQAVSTTQPEWLAGVISWRGQRVPLLDLPQLLGLPAEMDSRGARTVVLYGLESPQTMPFYAFHASDVPRTVNIAPETLSNPTEEQKQGVIFRVKLTANESTWLPDLTYFENLLRKSQNIFLIET</sequence>
<dbReference type="RefSeq" id="WP_086486559.1">
    <property type="nucleotide sequence ID" value="NZ_MSLT01000001.1"/>
</dbReference>
<dbReference type="GO" id="GO:0006935">
    <property type="term" value="P:chemotaxis"/>
    <property type="evidence" value="ECO:0007669"/>
    <property type="project" value="InterPro"/>
</dbReference>
<organism evidence="2 3">
    <name type="scientific">Thioflexithrix psekupsensis</name>
    <dbReference type="NCBI Taxonomy" id="1570016"/>
    <lineage>
        <taxon>Bacteria</taxon>
        <taxon>Pseudomonadati</taxon>
        <taxon>Pseudomonadota</taxon>
        <taxon>Gammaproteobacteria</taxon>
        <taxon>Thiotrichales</taxon>
        <taxon>Thioflexithrix</taxon>
    </lineage>
</organism>
<name>A0A251XC10_9GAMM</name>
<proteinExistence type="predicted"/>
<reference evidence="2 3" key="1">
    <citation type="submission" date="2016-12" db="EMBL/GenBank/DDBJ databases">
        <title>Thioflexothrix psekupsii D3 genome sequencing and assembly.</title>
        <authorList>
            <person name="Fomenkov A."/>
            <person name="Vincze T."/>
            <person name="Grabovich M."/>
            <person name="Anton B.P."/>
            <person name="Dubinina G."/>
            <person name="Orlova M."/>
            <person name="Belousova E."/>
            <person name="Roberts R.J."/>
        </authorList>
    </citation>
    <scope>NUCLEOTIDE SEQUENCE [LARGE SCALE GENOMIC DNA]</scope>
    <source>
        <strain evidence="2">D3</strain>
    </source>
</reference>
<dbReference type="Proteomes" id="UP000194798">
    <property type="component" value="Unassembled WGS sequence"/>
</dbReference>
<evidence type="ECO:0000259" key="1">
    <source>
        <dbReference type="PROSITE" id="PS50851"/>
    </source>
</evidence>
<dbReference type="SUPFAM" id="SSF50341">
    <property type="entry name" value="CheW-like"/>
    <property type="match status" value="1"/>
</dbReference>
<evidence type="ECO:0000313" key="2">
    <source>
        <dbReference type="EMBL" id="OUD16159.1"/>
    </source>
</evidence>
<evidence type="ECO:0000313" key="3">
    <source>
        <dbReference type="Proteomes" id="UP000194798"/>
    </source>
</evidence>
<comment type="caution">
    <text evidence="2">The sequence shown here is derived from an EMBL/GenBank/DDBJ whole genome shotgun (WGS) entry which is preliminary data.</text>
</comment>
<feature type="domain" description="CheW-like" evidence="1">
    <location>
        <begin position="7"/>
        <end position="159"/>
    </location>
</feature>
<gene>
    <name evidence="2" type="ORF">TPSD3_00070</name>
</gene>
<dbReference type="Gene3D" id="2.40.50.180">
    <property type="entry name" value="CheA-289, Domain 4"/>
    <property type="match status" value="1"/>
</dbReference>
<dbReference type="InterPro" id="IPR036061">
    <property type="entry name" value="CheW-like_dom_sf"/>
</dbReference>
<dbReference type="PROSITE" id="PS50851">
    <property type="entry name" value="CHEW"/>
    <property type="match status" value="1"/>
</dbReference>
<keyword evidence="3" id="KW-1185">Reference proteome</keyword>
<dbReference type="OrthoDB" id="5765252at2"/>
<dbReference type="AlphaFoldDB" id="A0A251XC10"/>
<dbReference type="EMBL" id="MSLT01000001">
    <property type="protein sequence ID" value="OUD16159.1"/>
    <property type="molecule type" value="Genomic_DNA"/>
</dbReference>
<dbReference type="Pfam" id="PF01584">
    <property type="entry name" value="CheW"/>
    <property type="match status" value="1"/>
</dbReference>
<dbReference type="InterPro" id="IPR002545">
    <property type="entry name" value="CheW-lke_dom"/>
</dbReference>